<proteinExistence type="predicted"/>
<dbReference type="RefSeq" id="WP_343132211.1">
    <property type="nucleotide sequence ID" value="NZ_JBCITK010000002.1"/>
</dbReference>
<sequence>MNYYVITHPYFAMIKASNTDNAIKIYSDDIACDENLKNEIKLIEPQKAFARYCNHLRDTKHPDVVAATTEFKFNNKPRIVLMENSLF</sequence>
<gene>
    <name evidence="1" type="ORF">MKY91_20475</name>
</gene>
<evidence type="ECO:0000313" key="2">
    <source>
        <dbReference type="Proteomes" id="UP001418796"/>
    </source>
</evidence>
<comment type="caution">
    <text evidence="1">The sequence shown here is derived from an EMBL/GenBank/DDBJ whole genome shotgun (WGS) entry which is preliminary data.</text>
</comment>
<evidence type="ECO:0000313" key="1">
    <source>
        <dbReference type="EMBL" id="MEN0645544.1"/>
    </source>
</evidence>
<reference evidence="1 2" key="1">
    <citation type="submission" date="2024-03" db="EMBL/GenBank/DDBJ databases">
        <title>Bacilli Hybrid Assemblies.</title>
        <authorList>
            <person name="Kovac J."/>
        </authorList>
    </citation>
    <scope>NUCLEOTIDE SEQUENCE [LARGE SCALE GENOMIC DNA]</scope>
    <source>
        <strain evidence="1 2">FSL R7-0666</strain>
    </source>
</reference>
<dbReference type="EMBL" id="JBCITK010000002">
    <property type="protein sequence ID" value="MEN0645544.1"/>
    <property type="molecule type" value="Genomic_DNA"/>
</dbReference>
<accession>A0ABU9VNS0</accession>
<organism evidence="1 2">
    <name type="scientific">Alkalicoccobacillus gibsonii</name>
    <dbReference type="NCBI Taxonomy" id="79881"/>
    <lineage>
        <taxon>Bacteria</taxon>
        <taxon>Bacillati</taxon>
        <taxon>Bacillota</taxon>
        <taxon>Bacilli</taxon>
        <taxon>Bacillales</taxon>
        <taxon>Bacillaceae</taxon>
        <taxon>Alkalicoccobacillus</taxon>
    </lineage>
</organism>
<protein>
    <submittedName>
        <fullName evidence="1">Uncharacterized protein</fullName>
    </submittedName>
</protein>
<dbReference type="Proteomes" id="UP001418796">
    <property type="component" value="Unassembled WGS sequence"/>
</dbReference>
<name>A0ABU9VNS0_9BACI</name>
<keyword evidence="2" id="KW-1185">Reference proteome</keyword>